<name>A0A6G1FWN2_9PEZI</name>
<evidence type="ECO:0000313" key="5">
    <source>
        <dbReference type="Proteomes" id="UP000504638"/>
    </source>
</evidence>
<evidence type="ECO:0000256" key="2">
    <source>
        <dbReference type="ARBA" id="ARBA00023002"/>
    </source>
</evidence>
<evidence type="ECO:0000259" key="3">
    <source>
        <dbReference type="PROSITE" id="PS00498"/>
    </source>
</evidence>
<dbReference type="PANTHER" id="PTHR11474:SF125">
    <property type="entry name" value="N-ACETYL-6-HYDROXYTRYPTOPHAN OXIDASE IVOB-RELATED"/>
    <property type="match status" value="1"/>
</dbReference>
<sequence>MRARGNVFARDVSPVGTNNSCGVQNAARRREWGYLEPTERQSYIDAVKCLGNLPTTLDPAKVPGARTRYDDFVFAHMDQSQTIHDTGNFLTWHRHFIFLFESALRNECGYEGYQPYWNWARHSDDPRKSPVFDGSDLSLGGTGLYDNYTAYEIGDPPLLTVSNQGGGGCITNGPFKDWKVNLGPVSTKLDNIKMNDREDGYAYNPRCIRRDLNPAVSTAALKDSDVARAISEPQTIEDYQAFLNGIASRNIPGIHGAGHFTIGGDPGSDFYTSPADPAFWFHHTMLDRVFWTWQNQELDNANRLNVVHGTRTRKNEPPSPNAMLDDVIGADLVGESTTIRAALDTMSGFPYCFCYD</sequence>
<reference evidence="4 6" key="1">
    <citation type="submission" date="2020-01" db="EMBL/GenBank/DDBJ databases">
        <authorList>
            <consortium name="DOE Joint Genome Institute"/>
            <person name="Haridas S."/>
            <person name="Albert R."/>
            <person name="Binder M."/>
            <person name="Bloem J."/>
            <person name="Labutti K."/>
            <person name="Salamov A."/>
            <person name="Andreopoulos B."/>
            <person name="Baker S.E."/>
            <person name="Barry K."/>
            <person name="Bills G."/>
            <person name="Bluhm B.H."/>
            <person name="Cannon C."/>
            <person name="Castanera R."/>
            <person name="Culley D.E."/>
            <person name="Daum C."/>
            <person name="Ezra D."/>
            <person name="Gonzalez J.B."/>
            <person name="Henrissat B."/>
            <person name="Kuo A."/>
            <person name="Liang C."/>
            <person name="Lipzen A."/>
            <person name="Lutzoni F."/>
            <person name="Magnuson J."/>
            <person name="Mondo S."/>
            <person name="Nolan M."/>
            <person name="Ohm R."/>
            <person name="Pangilinan J."/>
            <person name="Park H.-J."/>
            <person name="Ramirez L."/>
            <person name="Alfaro M."/>
            <person name="Sun H."/>
            <person name="Tritt A."/>
            <person name="Yoshinaga Y."/>
            <person name="Zwiers L.-H."/>
            <person name="Turgeon B.G."/>
            <person name="Goodwin S.B."/>
            <person name="Spatafora J.W."/>
            <person name="Crous P.W."/>
            <person name="Grigoriev I.V."/>
        </authorList>
    </citation>
    <scope>NUCLEOTIDE SEQUENCE</scope>
    <source>
        <strain evidence="4 6">CBS 781.70</strain>
    </source>
</reference>
<gene>
    <name evidence="4 6" type="ORF">P152DRAFT_440526</name>
</gene>
<dbReference type="Pfam" id="PF00264">
    <property type="entry name" value="Tyrosinase"/>
    <property type="match status" value="1"/>
</dbReference>
<accession>A0A6G1FWN2</accession>
<dbReference type="PANTHER" id="PTHR11474">
    <property type="entry name" value="TYROSINASE FAMILY MEMBER"/>
    <property type="match status" value="1"/>
</dbReference>
<organism evidence="4">
    <name type="scientific">Eremomyces bilateralis CBS 781.70</name>
    <dbReference type="NCBI Taxonomy" id="1392243"/>
    <lineage>
        <taxon>Eukaryota</taxon>
        <taxon>Fungi</taxon>
        <taxon>Dikarya</taxon>
        <taxon>Ascomycota</taxon>
        <taxon>Pezizomycotina</taxon>
        <taxon>Dothideomycetes</taxon>
        <taxon>Dothideomycetes incertae sedis</taxon>
        <taxon>Eremomycetales</taxon>
        <taxon>Eremomycetaceae</taxon>
        <taxon>Eremomyces</taxon>
    </lineage>
</organism>
<evidence type="ECO:0000256" key="1">
    <source>
        <dbReference type="ARBA" id="ARBA00022723"/>
    </source>
</evidence>
<dbReference type="GeneID" id="54418237"/>
<feature type="domain" description="Tyrosinase copper-binding" evidence="3">
    <location>
        <begin position="276"/>
        <end position="287"/>
    </location>
</feature>
<dbReference type="Gene3D" id="1.10.1280.10">
    <property type="entry name" value="Di-copper center containing domain from catechol oxidase"/>
    <property type="match status" value="1"/>
</dbReference>
<evidence type="ECO:0000313" key="6">
    <source>
        <dbReference type="RefSeq" id="XP_033531926.1"/>
    </source>
</evidence>
<protein>
    <submittedName>
        <fullName evidence="4 6">Di-copper centre-containing protein</fullName>
    </submittedName>
</protein>
<reference evidence="6" key="2">
    <citation type="submission" date="2020-04" db="EMBL/GenBank/DDBJ databases">
        <authorList>
            <consortium name="NCBI Genome Project"/>
        </authorList>
    </citation>
    <scope>NUCLEOTIDE SEQUENCE</scope>
    <source>
        <strain evidence="6">CBS 781.70</strain>
    </source>
</reference>
<keyword evidence="1" id="KW-0479">Metal-binding</keyword>
<dbReference type="RefSeq" id="XP_033531926.1">
    <property type="nucleotide sequence ID" value="XM_033677667.1"/>
</dbReference>
<evidence type="ECO:0000313" key="4">
    <source>
        <dbReference type="EMBL" id="KAF1810295.1"/>
    </source>
</evidence>
<dbReference type="InterPro" id="IPR002227">
    <property type="entry name" value="Tyrosinase_Cu-bd"/>
</dbReference>
<dbReference type="EMBL" id="ML975167">
    <property type="protein sequence ID" value="KAF1810295.1"/>
    <property type="molecule type" value="Genomic_DNA"/>
</dbReference>
<dbReference type="InterPro" id="IPR050316">
    <property type="entry name" value="Tyrosinase/Hemocyanin"/>
</dbReference>
<dbReference type="PRINTS" id="PR00092">
    <property type="entry name" value="TYROSINASE"/>
</dbReference>
<reference evidence="6" key="3">
    <citation type="submission" date="2025-04" db="UniProtKB">
        <authorList>
            <consortium name="RefSeq"/>
        </authorList>
    </citation>
    <scope>IDENTIFICATION</scope>
    <source>
        <strain evidence="6">CBS 781.70</strain>
    </source>
</reference>
<dbReference type="Proteomes" id="UP000504638">
    <property type="component" value="Unplaced"/>
</dbReference>
<proteinExistence type="predicted"/>
<keyword evidence="2" id="KW-0560">Oxidoreductase</keyword>
<dbReference type="PROSITE" id="PS00498">
    <property type="entry name" value="TYROSINASE_2"/>
    <property type="match status" value="1"/>
</dbReference>
<keyword evidence="5" id="KW-1185">Reference proteome</keyword>
<dbReference type="GO" id="GO:0016491">
    <property type="term" value="F:oxidoreductase activity"/>
    <property type="evidence" value="ECO:0007669"/>
    <property type="project" value="UniProtKB-KW"/>
</dbReference>
<dbReference type="InterPro" id="IPR008922">
    <property type="entry name" value="Di-copper_centre_dom_sf"/>
</dbReference>
<dbReference type="OrthoDB" id="6132182at2759"/>
<dbReference type="GO" id="GO:0046872">
    <property type="term" value="F:metal ion binding"/>
    <property type="evidence" value="ECO:0007669"/>
    <property type="project" value="UniProtKB-KW"/>
</dbReference>
<dbReference type="AlphaFoldDB" id="A0A6G1FWN2"/>
<dbReference type="SUPFAM" id="SSF48056">
    <property type="entry name" value="Di-copper centre-containing domain"/>
    <property type="match status" value="1"/>
</dbReference>